<keyword evidence="11" id="KW-1185">Reference proteome</keyword>
<evidence type="ECO:0000313" key="10">
    <source>
        <dbReference type="EMBL" id="PEN08728.1"/>
    </source>
</evidence>
<dbReference type="Gene3D" id="3.20.20.80">
    <property type="entry name" value="Glycosidases"/>
    <property type="match status" value="1"/>
</dbReference>
<dbReference type="OrthoDB" id="9758333at2"/>
<comment type="catalytic activity">
    <reaction evidence="1">
        <text>Hydrolysis of terminal non-reducing alpha-L-arabinofuranoside residues in alpha-L-arabinosides.</text>
        <dbReference type="EC" id="3.2.1.55"/>
    </reaction>
</comment>
<evidence type="ECO:0000313" key="11">
    <source>
        <dbReference type="Proteomes" id="UP000221024"/>
    </source>
</evidence>
<keyword evidence="5" id="KW-0378">Hydrolase</keyword>
<evidence type="ECO:0000256" key="1">
    <source>
        <dbReference type="ARBA" id="ARBA00001462"/>
    </source>
</evidence>
<feature type="chain" id="PRO_5013716011" description="non-reducing end alpha-L-arabinofuranosidase" evidence="8">
    <location>
        <begin position="27"/>
        <end position="529"/>
    </location>
</feature>
<evidence type="ECO:0000256" key="4">
    <source>
        <dbReference type="ARBA" id="ARBA00012670"/>
    </source>
</evidence>
<proteinExistence type="inferred from homology"/>
<sequence>MPSRPTLIAGLLLTVGLLLVPAPTAAQNAEIKIDIDRTIGEVDSLIYGNFVEHLGRNVYGGIYDPDSPLSNEQGFREDVIQATRDLNVSLMRYPGGNFVSNYDWEDGVGEERPNRLELAWSRIESNEFGTNEFMEFAEAVDTEPYFAVNLGTGTIEEAQQWVEYTNYEGGTYYSELRKEHGHEEPYDIKYWSLGNEMDGYWQIGHLNAEDYSKKAREAAKMMTRTDPDLSLVAAGASNFRPDADPMHWNRIVLDELKDVVDYIALHIYVGDPNDNYYNFQSTPHVMEERTELVEGLIDIAMQDADREDEIKIAWDEYNVWYRARSGSDMEGETALEERYNLSDALVIAGFLNGFIRQADIVKMANLAQLVNVIGTMFTTPDDMFKQTIYYPIQLYAEHAYGTSLDVHVNSETYDTDEFFIGLGEQQTQQSDVPYLDVSATHQDDGEVIINVVNRHRDEAITTDLISQTGGFEGPFEVYEINGPDVNARNTFEEQPVQTEQLDDVQGGGESFTYTFPPHSVTMLKGRIAQ</sequence>
<reference evidence="10 11" key="1">
    <citation type="submission" date="2017-10" db="EMBL/GenBank/DDBJ databases">
        <title>Draft genome of Longimonas halophila.</title>
        <authorList>
            <person name="Goh K.M."/>
            <person name="Shamsir M.S."/>
            <person name="Lim S.W."/>
        </authorList>
    </citation>
    <scope>NUCLEOTIDE SEQUENCE [LARGE SCALE GENOMIC DNA]</scope>
    <source>
        <strain evidence="10 11">KCTC 42399</strain>
    </source>
</reference>
<dbReference type="EC" id="3.2.1.55" evidence="4"/>
<dbReference type="GO" id="GO:0000272">
    <property type="term" value="P:polysaccharide catabolic process"/>
    <property type="evidence" value="ECO:0007669"/>
    <property type="project" value="TreeGrafter"/>
</dbReference>
<evidence type="ECO:0000259" key="9">
    <source>
        <dbReference type="SMART" id="SM00813"/>
    </source>
</evidence>
<keyword evidence="7" id="KW-0326">Glycosidase</keyword>
<dbReference type="EMBL" id="PDEP01000002">
    <property type="protein sequence ID" value="PEN08728.1"/>
    <property type="molecule type" value="Genomic_DNA"/>
</dbReference>
<comment type="similarity">
    <text evidence="2">Belongs to the glycosyl hydrolase 51 family.</text>
</comment>
<dbReference type="Pfam" id="PF06964">
    <property type="entry name" value="Alpha-L-AF_C"/>
    <property type="match status" value="1"/>
</dbReference>
<organism evidence="10 11">
    <name type="scientific">Longimonas halophila</name>
    <dbReference type="NCBI Taxonomy" id="1469170"/>
    <lineage>
        <taxon>Bacteria</taxon>
        <taxon>Pseudomonadati</taxon>
        <taxon>Rhodothermota</taxon>
        <taxon>Rhodothermia</taxon>
        <taxon>Rhodothermales</taxon>
        <taxon>Salisaetaceae</taxon>
        <taxon>Longimonas</taxon>
    </lineage>
</organism>
<dbReference type="PANTHER" id="PTHR43576">
    <property type="entry name" value="ALPHA-L-ARABINOFURANOSIDASE C-RELATED"/>
    <property type="match status" value="1"/>
</dbReference>
<dbReference type="SMART" id="SM00813">
    <property type="entry name" value="Alpha-L-AF_C"/>
    <property type="match status" value="1"/>
</dbReference>
<dbReference type="SUPFAM" id="SSF51011">
    <property type="entry name" value="Glycosyl hydrolase domain"/>
    <property type="match status" value="1"/>
</dbReference>
<evidence type="ECO:0000256" key="8">
    <source>
        <dbReference type="SAM" id="SignalP"/>
    </source>
</evidence>
<feature type="signal peptide" evidence="8">
    <location>
        <begin position="1"/>
        <end position="26"/>
    </location>
</feature>
<feature type="domain" description="Alpha-L-arabinofuranosidase C-terminal" evidence="9">
    <location>
        <begin position="315"/>
        <end position="519"/>
    </location>
</feature>
<dbReference type="GO" id="GO:0046556">
    <property type="term" value="F:alpha-L-arabinofuranosidase activity"/>
    <property type="evidence" value="ECO:0007669"/>
    <property type="project" value="UniProtKB-EC"/>
</dbReference>
<evidence type="ECO:0000256" key="7">
    <source>
        <dbReference type="ARBA" id="ARBA00023295"/>
    </source>
</evidence>
<comment type="subunit">
    <text evidence="3">Homohexamer; trimer of dimers.</text>
</comment>
<evidence type="ECO:0000256" key="5">
    <source>
        <dbReference type="ARBA" id="ARBA00022801"/>
    </source>
</evidence>
<dbReference type="RefSeq" id="WP_098061123.1">
    <property type="nucleotide sequence ID" value="NZ_PDEP01000002.1"/>
</dbReference>
<dbReference type="Gene3D" id="2.60.40.1180">
    <property type="entry name" value="Golgi alpha-mannosidase II"/>
    <property type="match status" value="1"/>
</dbReference>
<dbReference type="GO" id="GO:0046373">
    <property type="term" value="P:L-arabinose metabolic process"/>
    <property type="evidence" value="ECO:0007669"/>
    <property type="project" value="InterPro"/>
</dbReference>
<dbReference type="InterPro" id="IPR055235">
    <property type="entry name" value="ASD1_cat"/>
</dbReference>
<dbReference type="SUPFAM" id="SSF51445">
    <property type="entry name" value="(Trans)glycosidases"/>
    <property type="match status" value="1"/>
</dbReference>
<dbReference type="InterPro" id="IPR010720">
    <property type="entry name" value="Alpha-L-AF_C"/>
</dbReference>
<evidence type="ECO:0000256" key="2">
    <source>
        <dbReference type="ARBA" id="ARBA00007186"/>
    </source>
</evidence>
<dbReference type="Pfam" id="PF22848">
    <property type="entry name" value="ASD1_dom"/>
    <property type="match status" value="1"/>
</dbReference>
<dbReference type="InterPro" id="IPR013780">
    <property type="entry name" value="Glyco_hydro_b"/>
</dbReference>
<dbReference type="Proteomes" id="UP000221024">
    <property type="component" value="Unassembled WGS sequence"/>
</dbReference>
<gene>
    <name evidence="10" type="ORF">CRI93_02935</name>
</gene>
<accession>A0A2H3P7U9</accession>
<keyword evidence="8" id="KW-0732">Signal</keyword>
<dbReference type="AlphaFoldDB" id="A0A2H3P7U9"/>
<evidence type="ECO:0000256" key="3">
    <source>
        <dbReference type="ARBA" id="ARBA00011165"/>
    </source>
</evidence>
<dbReference type="PANTHER" id="PTHR43576:SF3">
    <property type="entry name" value="ALPHA-L-ARABINOFURANOSIDASE C"/>
    <property type="match status" value="1"/>
</dbReference>
<comment type="caution">
    <text evidence="10">The sequence shown here is derived from an EMBL/GenBank/DDBJ whole genome shotgun (WGS) entry which is preliminary data.</text>
</comment>
<evidence type="ECO:0000256" key="6">
    <source>
        <dbReference type="ARBA" id="ARBA00023277"/>
    </source>
</evidence>
<protein>
    <recommendedName>
        <fullName evidence="4">non-reducing end alpha-L-arabinofuranosidase</fullName>
        <ecNumber evidence="4">3.2.1.55</ecNumber>
    </recommendedName>
</protein>
<keyword evidence="6" id="KW-0119">Carbohydrate metabolism</keyword>
<name>A0A2H3P7U9_9BACT</name>
<dbReference type="InterPro" id="IPR017853">
    <property type="entry name" value="GH"/>
</dbReference>